<dbReference type="RefSeq" id="WP_013228959.1">
    <property type="nucleotide sequence ID" value="NC_014318.1"/>
</dbReference>
<dbReference type="Gene3D" id="3.30.300.30">
    <property type="match status" value="1"/>
</dbReference>
<dbReference type="InterPro" id="IPR000873">
    <property type="entry name" value="AMP-dep_synth/lig_dom"/>
</dbReference>
<reference evidence="4 5" key="1">
    <citation type="journal article" date="2010" name="Cell Res.">
        <title>Complete genome sequence of the rifamycin SV-producing Amycolatopsis mediterranei U32 revealed its genetic characteristics in phylogeny and metabolism.</title>
        <authorList>
            <person name="Zhao W."/>
            <person name="Zhong Y."/>
            <person name="Yuan H."/>
            <person name="Wang J."/>
            <person name="Zheng H."/>
            <person name="Wang Y."/>
            <person name="Cen X."/>
            <person name="Xu F."/>
            <person name="Bai J."/>
            <person name="Han X."/>
            <person name="Lu G."/>
            <person name="Zhu Y."/>
            <person name="Shao Z."/>
            <person name="Yan H."/>
            <person name="Li C."/>
            <person name="Peng N."/>
            <person name="Zhang Z."/>
            <person name="Zhang Y."/>
            <person name="Lin W."/>
            <person name="Fan Y."/>
            <person name="Qin Z."/>
            <person name="Hu Y."/>
            <person name="Zhu B."/>
            <person name="Wang S."/>
            <person name="Ding X."/>
            <person name="Zhao G.P."/>
        </authorList>
    </citation>
    <scope>NUCLEOTIDE SEQUENCE [LARGE SCALE GENOMIC DNA]</scope>
    <source>
        <strain evidence="5">U-32</strain>
    </source>
</reference>
<evidence type="ECO:0000259" key="2">
    <source>
        <dbReference type="Pfam" id="PF00501"/>
    </source>
</evidence>
<dbReference type="Pfam" id="PF13193">
    <property type="entry name" value="AMP-binding_C"/>
    <property type="match status" value="1"/>
</dbReference>
<evidence type="ECO:0000259" key="3">
    <source>
        <dbReference type="Pfam" id="PF13193"/>
    </source>
</evidence>
<dbReference type="OrthoDB" id="9803968at2"/>
<dbReference type="InterPro" id="IPR050237">
    <property type="entry name" value="ATP-dep_AMP-bd_enzyme"/>
</dbReference>
<dbReference type="InterPro" id="IPR042099">
    <property type="entry name" value="ANL_N_sf"/>
</dbReference>
<feature type="domain" description="AMP-dependent synthetase/ligase" evidence="2">
    <location>
        <begin position="5"/>
        <end position="362"/>
    </location>
</feature>
<feature type="domain" description="AMP-binding enzyme C-terminal" evidence="3">
    <location>
        <begin position="416"/>
        <end position="494"/>
    </location>
</feature>
<dbReference type="PANTHER" id="PTHR43767:SF7">
    <property type="entry name" value="MEDIUM_LONG-CHAIN-FATTY-ACID--COA LIGASE FADD8"/>
    <property type="match status" value="1"/>
</dbReference>
<accession>A0A0H3DGZ8</accession>
<evidence type="ECO:0000256" key="1">
    <source>
        <dbReference type="SAM" id="MobiDB-lite"/>
    </source>
</evidence>
<dbReference type="GO" id="GO:0016877">
    <property type="term" value="F:ligase activity, forming carbon-sulfur bonds"/>
    <property type="evidence" value="ECO:0007669"/>
    <property type="project" value="UniProtKB-ARBA"/>
</dbReference>
<organism evidence="4 5">
    <name type="scientific">Amycolatopsis mediterranei (strain U-32)</name>
    <dbReference type="NCBI Taxonomy" id="749927"/>
    <lineage>
        <taxon>Bacteria</taxon>
        <taxon>Bacillati</taxon>
        <taxon>Actinomycetota</taxon>
        <taxon>Actinomycetes</taxon>
        <taxon>Pseudonocardiales</taxon>
        <taxon>Pseudonocardiaceae</taxon>
        <taxon>Amycolatopsis</taxon>
    </lineage>
</organism>
<evidence type="ECO:0000313" key="4">
    <source>
        <dbReference type="EMBL" id="ADJ48914.1"/>
    </source>
</evidence>
<dbReference type="PANTHER" id="PTHR43767">
    <property type="entry name" value="LONG-CHAIN-FATTY-ACID--COA LIGASE"/>
    <property type="match status" value="1"/>
</dbReference>
<dbReference type="HOGENOM" id="CLU_000022_59_0_11"/>
<dbReference type="Proteomes" id="UP000000328">
    <property type="component" value="Chromosome"/>
</dbReference>
<dbReference type="PROSITE" id="PS00455">
    <property type="entry name" value="AMP_BINDING"/>
    <property type="match status" value="1"/>
</dbReference>
<feature type="region of interest" description="Disordered" evidence="1">
    <location>
        <begin position="503"/>
        <end position="525"/>
    </location>
</feature>
<dbReference type="InterPro" id="IPR020845">
    <property type="entry name" value="AMP-binding_CS"/>
</dbReference>
<dbReference type="KEGG" id="amd:AMED_7197"/>
<dbReference type="EMBL" id="CP002000">
    <property type="protein sequence ID" value="ADJ48914.1"/>
    <property type="molecule type" value="Genomic_DNA"/>
</dbReference>
<dbReference type="PATRIC" id="fig|749927.5.peg.7483"/>
<name>A0A0H3DGZ8_AMYMU</name>
<evidence type="ECO:0000313" key="5">
    <source>
        <dbReference type="Proteomes" id="UP000000328"/>
    </source>
</evidence>
<proteinExistence type="predicted"/>
<dbReference type="InterPro" id="IPR025110">
    <property type="entry name" value="AMP-bd_C"/>
</dbReference>
<dbReference type="GeneID" id="92874846"/>
<sequence length="525" mass="56714">MHLTRIADRTPDKPAIVLADGSRTVTYAELDRRSRRVAQLLRARGLGVRDHVALLMGNRPEFLEAAWGAQRCGLYWTPVNWHLTAEEASYVVADCGARALFAAAETAELAATVVRHCPEVESAFTVGGARDGLTDYARALDGIPVEPVPEEVEGSYFFYSAGTTGRPKGIKPGHGFPPFGTGRPIDHRMAAAFGFGPDSVYLCPAPLHHAAPAGWSMGTQRNGGTVVLMERFDPLACLRAIERFRVTHAQFVPTHFVRLLKLPEEQRHAFDLSSLEVVVHAAAPCPVEVKRRMIDWLGPKLIEFYSGSEAVGMTIIDSADWLAHPGSVGRAARGVVHIVGEDGRELPTGEIGTVYFSGGGTFEYHRDPEQTAKAIDERGWATLGDLGHLDGDGYLHLADRRTDLVVSGGVNIYPAEIESALVLHPAVADVAVIGVPDAELGQAVLAVVQPAPGEVADPELAEALIAHCRTSLARFKCPRAVEFVTELPRLPTGKLLRRRLRAQYAGTGPGPEAQQAGSRETPRTR</sequence>
<dbReference type="SUPFAM" id="SSF56801">
    <property type="entry name" value="Acetyl-CoA synthetase-like"/>
    <property type="match status" value="1"/>
</dbReference>
<dbReference type="eggNOG" id="COG0318">
    <property type="taxonomic scope" value="Bacteria"/>
</dbReference>
<dbReference type="CDD" id="cd05929">
    <property type="entry name" value="BACL_like"/>
    <property type="match status" value="1"/>
</dbReference>
<protein>
    <submittedName>
        <fullName evidence="4">Long-chain acyl-CoA synthetase</fullName>
    </submittedName>
</protein>
<gene>
    <name evidence="4" type="primary">fadD</name>
    <name evidence="4" type="ordered locus">AMED_7197</name>
</gene>
<dbReference type="Pfam" id="PF00501">
    <property type="entry name" value="AMP-binding"/>
    <property type="match status" value="1"/>
</dbReference>
<dbReference type="InterPro" id="IPR045851">
    <property type="entry name" value="AMP-bd_C_sf"/>
</dbReference>
<dbReference type="AlphaFoldDB" id="A0A0H3DGZ8"/>
<dbReference type="Gene3D" id="3.40.50.12780">
    <property type="entry name" value="N-terminal domain of ligase-like"/>
    <property type="match status" value="1"/>
</dbReference>